<accession>A0AAW0AGH3</accession>
<proteinExistence type="predicted"/>
<dbReference type="EMBL" id="JAWWNJ010000069">
    <property type="protein sequence ID" value="KAK7007947.1"/>
    <property type="molecule type" value="Genomic_DNA"/>
</dbReference>
<dbReference type="Proteomes" id="UP001362999">
    <property type="component" value="Unassembled WGS sequence"/>
</dbReference>
<sequence>MTHVAQTNDIMFQAAMDAKYPELILWVSMAHLCQKTRNNHLEDECSKAFMLYSGHMVDRGFAEDGSSVDISSNSKSLTSVRNLITQQHLWPAVEGQLLAMHTRAMLNNMPNYSGQGPRGSAWLEVFWYFDSVASGYECQL</sequence>
<gene>
    <name evidence="1" type="ORF">R3P38DRAFT_3211603</name>
</gene>
<reference evidence="1 2" key="1">
    <citation type="journal article" date="2024" name="J Genomics">
        <title>Draft genome sequencing and assembly of Favolaschia claudopus CIRM-BRFM 2984 isolated from oak limbs.</title>
        <authorList>
            <person name="Navarro D."/>
            <person name="Drula E."/>
            <person name="Chaduli D."/>
            <person name="Cazenave R."/>
            <person name="Ahrendt S."/>
            <person name="Wang J."/>
            <person name="Lipzen A."/>
            <person name="Daum C."/>
            <person name="Barry K."/>
            <person name="Grigoriev I.V."/>
            <person name="Favel A."/>
            <person name="Rosso M.N."/>
            <person name="Martin F."/>
        </authorList>
    </citation>
    <scope>NUCLEOTIDE SEQUENCE [LARGE SCALE GENOMIC DNA]</scope>
    <source>
        <strain evidence="1 2">CIRM-BRFM 2984</strain>
    </source>
</reference>
<organism evidence="1 2">
    <name type="scientific">Favolaschia claudopus</name>
    <dbReference type="NCBI Taxonomy" id="2862362"/>
    <lineage>
        <taxon>Eukaryota</taxon>
        <taxon>Fungi</taxon>
        <taxon>Dikarya</taxon>
        <taxon>Basidiomycota</taxon>
        <taxon>Agaricomycotina</taxon>
        <taxon>Agaricomycetes</taxon>
        <taxon>Agaricomycetidae</taxon>
        <taxon>Agaricales</taxon>
        <taxon>Marasmiineae</taxon>
        <taxon>Mycenaceae</taxon>
        <taxon>Favolaschia</taxon>
    </lineage>
</organism>
<dbReference type="AlphaFoldDB" id="A0AAW0AGH3"/>
<evidence type="ECO:0000313" key="2">
    <source>
        <dbReference type="Proteomes" id="UP001362999"/>
    </source>
</evidence>
<comment type="caution">
    <text evidence="1">The sequence shown here is derived from an EMBL/GenBank/DDBJ whole genome shotgun (WGS) entry which is preliminary data.</text>
</comment>
<protein>
    <submittedName>
        <fullName evidence="1">Uncharacterized protein</fullName>
    </submittedName>
</protein>
<evidence type="ECO:0000313" key="1">
    <source>
        <dbReference type="EMBL" id="KAK7007947.1"/>
    </source>
</evidence>
<name>A0AAW0AGH3_9AGAR</name>
<keyword evidence="2" id="KW-1185">Reference proteome</keyword>